<dbReference type="PANTHER" id="PTHR43060:SF15">
    <property type="entry name" value="3-HYDROXYISOBUTYRATE DEHYDROGENASE-LIKE 1, MITOCHONDRIAL-RELATED"/>
    <property type="match status" value="1"/>
</dbReference>
<dbReference type="InterPro" id="IPR036291">
    <property type="entry name" value="NAD(P)-bd_dom_sf"/>
</dbReference>
<protein>
    <submittedName>
        <fullName evidence="3">NAD(P)-binding domain-containing protein</fullName>
    </submittedName>
</protein>
<gene>
    <name evidence="3" type="ORF">NWE54_19995</name>
</gene>
<dbReference type="AlphaFoldDB" id="A0A9E7ZTZ6"/>
<dbReference type="InterPro" id="IPR006115">
    <property type="entry name" value="6PGDH_NADP-bd"/>
</dbReference>
<dbReference type="InterPro" id="IPR029154">
    <property type="entry name" value="HIBADH-like_NADP-bd"/>
</dbReference>
<organism evidence="3">
    <name type="scientific">Bosea sp. NBC_00436</name>
    <dbReference type="NCBI Taxonomy" id="2969620"/>
    <lineage>
        <taxon>Bacteria</taxon>
        <taxon>Pseudomonadati</taxon>
        <taxon>Pseudomonadota</taxon>
        <taxon>Alphaproteobacteria</taxon>
        <taxon>Hyphomicrobiales</taxon>
        <taxon>Boseaceae</taxon>
        <taxon>Bosea</taxon>
    </lineage>
</organism>
<dbReference type="PANTHER" id="PTHR43060">
    <property type="entry name" value="3-HYDROXYISOBUTYRATE DEHYDROGENASE-LIKE 1, MITOCHONDRIAL-RELATED"/>
    <property type="match status" value="1"/>
</dbReference>
<proteinExistence type="predicted"/>
<reference evidence="3" key="1">
    <citation type="submission" date="2022-08" db="EMBL/GenBank/DDBJ databases">
        <title>Complete Genome Sequences of 2 Bosea sp. soil isolates.</title>
        <authorList>
            <person name="Alvarez Arevalo M."/>
            <person name="Sterndorff E.B."/>
            <person name="Faurdal D."/>
            <person name="Joergensen T.S."/>
            <person name="Weber T."/>
        </authorList>
    </citation>
    <scope>NUCLEOTIDE SEQUENCE</scope>
    <source>
        <strain evidence="3">NBC_00436</strain>
    </source>
</reference>
<dbReference type="EMBL" id="CP102774">
    <property type="protein sequence ID" value="UZF86071.1"/>
    <property type="molecule type" value="Genomic_DNA"/>
</dbReference>
<evidence type="ECO:0000313" key="3">
    <source>
        <dbReference type="EMBL" id="UZF86071.1"/>
    </source>
</evidence>
<feature type="domain" description="6-phosphogluconate dehydrogenase NADP-binding" evidence="1">
    <location>
        <begin position="2"/>
        <end position="156"/>
    </location>
</feature>
<dbReference type="Gene3D" id="3.40.50.720">
    <property type="entry name" value="NAD(P)-binding Rossmann-like Domain"/>
    <property type="match status" value="2"/>
</dbReference>
<name>A0A9E7ZTZ6_9HYPH</name>
<feature type="domain" description="3-hydroxyisobutyrate dehydrogenase-like NAD-binding" evidence="2">
    <location>
        <begin position="424"/>
        <end position="535"/>
    </location>
</feature>
<dbReference type="InterPro" id="IPR008927">
    <property type="entry name" value="6-PGluconate_DH-like_C_sf"/>
</dbReference>
<feature type="domain" description="6-phosphogluconate dehydrogenase NADP-binding" evidence="1">
    <location>
        <begin position="327"/>
        <end position="418"/>
    </location>
</feature>
<dbReference type="InterPro" id="IPR013328">
    <property type="entry name" value="6PGD_dom2"/>
</dbReference>
<evidence type="ECO:0000259" key="2">
    <source>
        <dbReference type="Pfam" id="PF14833"/>
    </source>
</evidence>
<dbReference type="Gene3D" id="1.10.1040.10">
    <property type="entry name" value="N-(1-d-carboxylethyl)-l-norvaline Dehydrogenase, domain 2"/>
    <property type="match status" value="2"/>
</dbReference>
<dbReference type="Pfam" id="PF03446">
    <property type="entry name" value="NAD_binding_2"/>
    <property type="match status" value="2"/>
</dbReference>
<dbReference type="Pfam" id="PF14833">
    <property type="entry name" value="NAD_binding_11"/>
    <property type="match status" value="2"/>
</dbReference>
<feature type="domain" description="3-hydroxyisobutyrate dehydrogenase-like NAD-binding" evidence="2">
    <location>
        <begin position="163"/>
        <end position="280"/>
    </location>
</feature>
<dbReference type="GO" id="GO:0051287">
    <property type="term" value="F:NAD binding"/>
    <property type="evidence" value="ECO:0007669"/>
    <property type="project" value="InterPro"/>
</dbReference>
<evidence type="ECO:0000259" key="1">
    <source>
        <dbReference type="Pfam" id="PF03446"/>
    </source>
</evidence>
<accession>A0A9E7ZTZ6</accession>
<dbReference type="SUPFAM" id="SSF51735">
    <property type="entry name" value="NAD(P)-binding Rossmann-fold domains"/>
    <property type="match status" value="2"/>
</dbReference>
<sequence>MTIGYVGLGAMGNALARRLVGTHPTLVWDLNPKAVETMERAGGRSARDLRHIAEECDVIFLCLPRSKDVESVLFGSGMAEALRPGALVIDQTSGIPAMSAGFAKRLAANSVGMIDAPVAGGVPAALAGSVAIMVSGPDTDIDRALPLLHEISPRVFRCSHRVGDAQASKLVNNCVNSGYRMATLELVALGRKFGLSLPVLTDVLSAGWGANFTAKRLLPALVEGRPSTDFSLALMLKDVNQCLAIAASFGVPMPISSLTRGLMQAGQNLLTPTAGLDEIVDAMEQLAAAPIRPQEKPAPPTQQNGSRPLRIGICSGERLSTATRSAISAGRDVISVSAETLEDAAAPELVIDFTRRAPADFERLAARLAERGIALVDAASGSVPYNLIDSPDIWLCGGSASAFALAGPVLEGSSGRAIHCGAPGSGRIAELVGSAVAICNRAAMYENAWTGLAFGLEPSAMATALNEGSGWSAEGARVLDAMKSGDASSATSLGSIADDMDELMQLALTAGAPLFLAGIVRATVQAEVARTGRNATLDELAPPLLRRGSAARPSQM</sequence>
<dbReference type="GO" id="GO:0050661">
    <property type="term" value="F:NADP binding"/>
    <property type="evidence" value="ECO:0007669"/>
    <property type="project" value="InterPro"/>
</dbReference>
<dbReference type="SUPFAM" id="SSF48179">
    <property type="entry name" value="6-phosphogluconate dehydrogenase C-terminal domain-like"/>
    <property type="match status" value="2"/>
</dbReference>